<dbReference type="EMBL" id="AUXT01000173">
    <property type="protein sequence ID" value="KZN46001.1"/>
    <property type="molecule type" value="Genomic_DNA"/>
</dbReference>
<protein>
    <submittedName>
        <fullName evidence="1">Uncharacterized protein</fullName>
    </submittedName>
</protein>
<reference evidence="1 2" key="1">
    <citation type="submission" date="2013-07" db="EMBL/GenBank/DDBJ databases">
        <title>Comparative Genomic and Metabolomic Analysis of Twelve Strains of Pseudoalteromonas luteoviolacea.</title>
        <authorList>
            <person name="Vynne N.G."/>
            <person name="Mansson M."/>
            <person name="Gram L."/>
        </authorList>
    </citation>
    <scope>NUCLEOTIDE SEQUENCE [LARGE SCALE GENOMIC DNA]</scope>
    <source>
        <strain evidence="1 2">NCIMB 1942</strain>
    </source>
</reference>
<evidence type="ECO:0000313" key="1">
    <source>
        <dbReference type="EMBL" id="KZN46001.1"/>
    </source>
</evidence>
<dbReference type="OrthoDB" id="6294119at2"/>
<dbReference type="PATRIC" id="fig|1365253.3.peg.3187"/>
<comment type="caution">
    <text evidence="1">The sequence shown here is derived from an EMBL/GenBank/DDBJ whole genome shotgun (WGS) entry which is preliminary data.</text>
</comment>
<dbReference type="Proteomes" id="UP000076587">
    <property type="component" value="Unassembled WGS sequence"/>
</dbReference>
<dbReference type="RefSeq" id="WP_063377722.1">
    <property type="nucleotide sequence ID" value="NZ_AUXT01000173.1"/>
</dbReference>
<dbReference type="AlphaFoldDB" id="A0A167B004"/>
<sequence>MDKNLIKWGPWVIGLGVAYYVFSKARNTVEEAVDTVGKPIGGALAELQFLINGSHAVTSSYVGFVLDSEKLDENYKVKDMLWYEGISKLNEGNDAMLREIFDRNKVLKPQYIVLLDGEVNPEILFTINKA</sequence>
<evidence type="ECO:0000313" key="2">
    <source>
        <dbReference type="Proteomes" id="UP000076587"/>
    </source>
</evidence>
<gene>
    <name evidence="1" type="ORF">N482_13050</name>
</gene>
<accession>A0A167B004</accession>
<proteinExistence type="predicted"/>
<name>A0A167B004_9GAMM</name>
<organism evidence="1 2">
    <name type="scientific">Pseudoalteromonas luteoviolacea NCIMB 1942</name>
    <dbReference type="NCBI Taxonomy" id="1365253"/>
    <lineage>
        <taxon>Bacteria</taxon>
        <taxon>Pseudomonadati</taxon>
        <taxon>Pseudomonadota</taxon>
        <taxon>Gammaproteobacteria</taxon>
        <taxon>Alteromonadales</taxon>
        <taxon>Pseudoalteromonadaceae</taxon>
        <taxon>Pseudoalteromonas</taxon>
    </lineage>
</organism>